<dbReference type="RefSeq" id="WP_148100770.1">
    <property type="nucleotide sequence ID" value="NZ_RHRS01000017.1"/>
</dbReference>
<gene>
    <name evidence="7" type="ORF">EGJ44_08870</name>
</gene>
<dbReference type="EMBL" id="RHRS01000017">
    <property type="protein sequence ID" value="RRW37384.1"/>
    <property type="molecule type" value="Genomic_DNA"/>
</dbReference>
<dbReference type="GO" id="GO:0005886">
    <property type="term" value="C:plasma membrane"/>
    <property type="evidence" value="ECO:0007669"/>
    <property type="project" value="UniProtKB-SubCell"/>
</dbReference>
<keyword evidence="3" id="KW-0812">Transmembrane</keyword>
<proteinExistence type="inferred from homology"/>
<evidence type="ECO:0000256" key="1">
    <source>
        <dbReference type="ARBA" id="ARBA00004141"/>
    </source>
</evidence>
<reference evidence="7 8" key="1">
    <citation type="submission" date="2018-10" db="EMBL/GenBank/DDBJ databases">
        <title>Transmission dynamics of multidrug resistant bacteria on intensive care unit surfaces.</title>
        <authorList>
            <person name="D'Souza A.W."/>
            <person name="Potter R.F."/>
            <person name="Wallace M."/>
            <person name="Shupe A."/>
            <person name="Patel S."/>
            <person name="Sun S."/>
            <person name="Gul D."/>
            <person name="Kwon J.H."/>
            <person name="Andleeb S."/>
            <person name="Burnham C.-A.D."/>
            <person name="Dantas G."/>
        </authorList>
    </citation>
    <scope>NUCLEOTIDE SEQUENCE [LARGE SCALE GENOMIC DNA]</scope>
    <source>
        <strain evidence="7 8">PO_271</strain>
    </source>
</reference>
<comment type="subcellular location">
    <subcellularLocation>
        <location evidence="6">Cell membrane</location>
        <topology evidence="6">Multi-pass membrane protein</topology>
    </subcellularLocation>
    <subcellularLocation>
        <location evidence="1">Membrane</location>
        <topology evidence="1">Multi-pass membrane protein</topology>
    </subcellularLocation>
</comment>
<keyword evidence="6" id="KW-1003">Cell membrane</keyword>
<evidence type="ECO:0000256" key="2">
    <source>
        <dbReference type="ARBA" id="ARBA00009142"/>
    </source>
</evidence>
<evidence type="ECO:0000313" key="8">
    <source>
        <dbReference type="Proteomes" id="UP000272833"/>
    </source>
</evidence>
<evidence type="ECO:0000256" key="6">
    <source>
        <dbReference type="RuleBase" id="RU363041"/>
    </source>
</evidence>
<comment type="caution">
    <text evidence="7">The sequence shown here is derived from an EMBL/GenBank/DDBJ whole genome shotgun (WGS) entry which is preliminary data.</text>
</comment>
<feature type="non-terminal residue" evidence="7">
    <location>
        <position position="62"/>
    </location>
</feature>
<name>A0A427HRP8_ECTOL</name>
<keyword evidence="5" id="KW-0472">Membrane</keyword>
<evidence type="ECO:0000313" key="7">
    <source>
        <dbReference type="EMBL" id="RRW37384.1"/>
    </source>
</evidence>
<evidence type="ECO:0000256" key="3">
    <source>
        <dbReference type="ARBA" id="ARBA00022692"/>
    </source>
</evidence>
<evidence type="ECO:0000256" key="5">
    <source>
        <dbReference type="ARBA" id="ARBA00023136"/>
    </source>
</evidence>
<sequence>MSLFDLLLLALAGFAAGGMNALAGGGTFFSFPALLAAGLPPVTANATNAVALWPASLAGAWA</sequence>
<keyword evidence="4" id="KW-1133">Transmembrane helix</keyword>
<dbReference type="InterPro" id="IPR002781">
    <property type="entry name" value="TM_pro_TauE-like"/>
</dbReference>
<organism evidence="7 8">
    <name type="scientific">Ectopseudomonas oleovorans</name>
    <name type="common">Pseudomonas oleovorans</name>
    <dbReference type="NCBI Taxonomy" id="301"/>
    <lineage>
        <taxon>Bacteria</taxon>
        <taxon>Pseudomonadati</taxon>
        <taxon>Pseudomonadota</taxon>
        <taxon>Gammaproteobacteria</taxon>
        <taxon>Pseudomonadales</taxon>
        <taxon>Pseudomonadaceae</taxon>
        <taxon>Ectopseudomonas</taxon>
    </lineage>
</organism>
<evidence type="ECO:0000256" key="4">
    <source>
        <dbReference type="ARBA" id="ARBA00022989"/>
    </source>
</evidence>
<dbReference type="Proteomes" id="UP000272833">
    <property type="component" value="Unassembled WGS sequence"/>
</dbReference>
<comment type="similarity">
    <text evidence="2 6">Belongs to the 4-toluene sulfonate uptake permease (TSUP) (TC 2.A.102) family.</text>
</comment>
<dbReference type="Pfam" id="PF01925">
    <property type="entry name" value="TauE"/>
    <property type="match status" value="1"/>
</dbReference>
<accession>A0A427HRP8</accession>
<dbReference type="AlphaFoldDB" id="A0A427HRP8"/>
<protein>
    <recommendedName>
        <fullName evidence="6">Probable membrane transporter protein</fullName>
    </recommendedName>
</protein>